<gene>
    <name evidence="2" type="ORF">DAPPUDRAFT_250191</name>
</gene>
<evidence type="ECO:0000256" key="1">
    <source>
        <dbReference type="SAM" id="Phobius"/>
    </source>
</evidence>
<dbReference type="HOGENOM" id="CLU_2266402_0_0_1"/>
<keyword evidence="1" id="KW-0812">Transmembrane</keyword>
<dbReference type="EMBL" id="GL732574">
    <property type="protein sequence ID" value="EFX75630.1"/>
    <property type="molecule type" value="Genomic_DNA"/>
</dbReference>
<keyword evidence="1" id="KW-1133">Transmembrane helix</keyword>
<dbReference type="OrthoDB" id="5835829at2759"/>
<dbReference type="Proteomes" id="UP000000305">
    <property type="component" value="Unassembled WGS sequence"/>
</dbReference>
<keyword evidence="1" id="KW-0472">Membrane</keyword>
<evidence type="ECO:0000313" key="2">
    <source>
        <dbReference type="EMBL" id="EFX75630.1"/>
    </source>
</evidence>
<sequence length="103" mass="11607">MNVSNEHYDLIIVEGISNECVLPLVAMFDVTFIYMNGVAPMPWLLNTIESPLASDHFPVQGFGFTDEMNFWKRTLNSLASLGYASITVIGLLHPWWIGLLAKY</sequence>
<organism evidence="2 3">
    <name type="scientific">Daphnia pulex</name>
    <name type="common">Water flea</name>
    <dbReference type="NCBI Taxonomy" id="6669"/>
    <lineage>
        <taxon>Eukaryota</taxon>
        <taxon>Metazoa</taxon>
        <taxon>Ecdysozoa</taxon>
        <taxon>Arthropoda</taxon>
        <taxon>Crustacea</taxon>
        <taxon>Branchiopoda</taxon>
        <taxon>Diplostraca</taxon>
        <taxon>Cladocera</taxon>
        <taxon>Anomopoda</taxon>
        <taxon>Daphniidae</taxon>
        <taxon>Daphnia</taxon>
    </lineage>
</organism>
<proteinExistence type="predicted"/>
<dbReference type="InParanoid" id="E9GY32"/>
<evidence type="ECO:0000313" key="3">
    <source>
        <dbReference type="Proteomes" id="UP000000305"/>
    </source>
</evidence>
<accession>E9GY32</accession>
<feature type="transmembrane region" description="Helical" evidence="1">
    <location>
        <begin position="78"/>
        <end position="97"/>
    </location>
</feature>
<dbReference type="AlphaFoldDB" id="E9GY32"/>
<dbReference type="KEGG" id="dpx:DAPPUDRAFT_250191"/>
<name>E9GY32_DAPPU</name>
<protein>
    <submittedName>
        <fullName evidence="2">Uncharacterized protein</fullName>
    </submittedName>
</protein>
<reference evidence="2 3" key="1">
    <citation type="journal article" date="2011" name="Science">
        <title>The ecoresponsive genome of Daphnia pulex.</title>
        <authorList>
            <person name="Colbourne J.K."/>
            <person name="Pfrender M.E."/>
            <person name="Gilbert D."/>
            <person name="Thomas W.K."/>
            <person name="Tucker A."/>
            <person name="Oakley T.H."/>
            <person name="Tokishita S."/>
            <person name="Aerts A."/>
            <person name="Arnold G.J."/>
            <person name="Basu M.K."/>
            <person name="Bauer D.J."/>
            <person name="Caceres C.E."/>
            <person name="Carmel L."/>
            <person name="Casola C."/>
            <person name="Choi J.H."/>
            <person name="Detter J.C."/>
            <person name="Dong Q."/>
            <person name="Dusheyko S."/>
            <person name="Eads B.D."/>
            <person name="Frohlich T."/>
            <person name="Geiler-Samerotte K.A."/>
            <person name="Gerlach D."/>
            <person name="Hatcher P."/>
            <person name="Jogdeo S."/>
            <person name="Krijgsveld J."/>
            <person name="Kriventseva E.V."/>
            <person name="Kultz D."/>
            <person name="Laforsch C."/>
            <person name="Lindquist E."/>
            <person name="Lopez J."/>
            <person name="Manak J.R."/>
            <person name="Muller J."/>
            <person name="Pangilinan J."/>
            <person name="Patwardhan R.P."/>
            <person name="Pitluck S."/>
            <person name="Pritham E.J."/>
            <person name="Rechtsteiner A."/>
            <person name="Rho M."/>
            <person name="Rogozin I.B."/>
            <person name="Sakarya O."/>
            <person name="Salamov A."/>
            <person name="Schaack S."/>
            <person name="Shapiro H."/>
            <person name="Shiga Y."/>
            <person name="Skalitzky C."/>
            <person name="Smith Z."/>
            <person name="Souvorov A."/>
            <person name="Sung W."/>
            <person name="Tang Z."/>
            <person name="Tsuchiya D."/>
            <person name="Tu H."/>
            <person name="Vos H."/>
            <person name="Wang M."/>
            <person name="Wolf Y.I."/>
            <person name="Yamagata H."/>
            <person name="Yamada T."/>
            <person name="Ye Y."/>
            <person name="Shaw J.R."/>
            <person name="Andrews J."/>
            <person name="Crease T.J."/>
            <person name="Tang H."/>
            <person name="Lucas S.M."/>
            <person name="Robertson H.M."/>
            <person name="Bork P."/>
            <person name="Koonin E.V."/>
            <person name="Zdobnov E.M."/>
            <person name="Grigoriev I.V."/>
            <person name="Lynch M."/>
            <person name="Boore J.L."/>
        </authorList>
    </citation>
    <scope>NUCLEOTIDE SEQUENCE [LARGE SCALE GENOMIC DNA]</scope>
</reference>
<dbReference type="SUPFAM" id="SSF53756">
    <property type="entry name" value="UDP-Glycosyltransferase/glycogen phosphorylase"/>
    <property type="match status" value="1"/>
</dbReference>
<keyword evidence="3" id="KW-1185">Reference proteome</keyword>